<dbReference type="RefSeq" id="WP_290194703.1">
    <property type="nucleotide sequence ID" value="NZ_CP047654.1"/>
</dbReference>
<accession>A0ABU1ZXQ2</accession>
<evidence type="ECO:0000313" key="4">
    <source>
        <dbReference type="Proteomes" id="UP001180840"/>
    </source>
</evidence>
<reference evidence="3" key="1">
    <citation type="submission" date="2023-07" db="EMBL/GenBank/DDBJ databases">
        <title>Sequencing the genomes of 1000 actinobacteria strains.</title>
        <authorList>
            <person name="Klenk H.-P."/>
        </authorList>
    </citation>
    <scope>NUCLEOTIDE SEQUENCE</scope>
    <source>
        <strain evidence="3">DSM 107476</strain>
    </source>
</reference>
<feature type="transmembrane region" description="Helical" evidence="2">
    <location>
        <begin position="157"/>
        <end position="178"/>
    </location>
</feature>
<evidence type="ECO:0008006" key="5">
    <source>
        <dbReference type="Google" id="ProtNLM"/>
    </source>
</evidence>
<feature type="transmembrane region" description="Helical" evidence="2">
    <location>
        <begin position="24"/>
        <end position="48"/>
    </location>
</feature>
<comment type="caution">
    <text evidence="3">The sequence shown here is derived from an EMBL/GenBank/DDBJ whole genome shotgun (WGS) entry which is preliminary data.</text>
</comment>
<keyword evidence="2" id="KW-0472">Membrane</keyword>
<keyword evidence="2" id="KW-1133">Transmembrane helix</keyword>
<evidence type="ECO:0000256" key="1">
    <source>
        <dbReference type="SAM" id="MobiDB-lite"/>
    </source>
</evidence>
<protein>
    <recommendedName>
        <fullName evidence="5">DUF2567 domain-containing protein</fullName>
    </recommendedName>
</protein>
<name>A0ABU1ZXQ2_9CORY</name>
<feature type="region of interest" description="Disordered" evidence="1">
    <location>
        <begin position="1"/>
        <end position="20"/>
    </location>
</feature>
<keyword evidence="4" id="KW-1185">Reference proteome</keyword>
<evidence type="ECO:0000313" key="3">
    <source>
        <dbReference type="EMBL" id="MDR7329696.1"/>
    </source>
</evidence>
<evidence type="ECO:0000256" key="2">
    <source>
        <dbReference type="SAM" id="Phobius"/>
    </source>
</evidence>
<dbReference type="EMBL" id="JAVDXZ010000001">
    <property type="protein sequence ID" value="MDR7329696.1"/>
    <property type="molecule type" value="Genomic_DNA"/>
</dbReference>
<dbReference type="Proteomes" id="UP001180840">
    <property type="component" value="Unassembled WGS sequence"/>
</dbReference>
<organism evidence="3 4">
    <name type="scientific">Corynebacterium guangdongense</name>
    <dbReference type="NCBI Taxonomy" id="1783348"/>
    <lineage>
        <taxon>Bacteria</taxon>
        <taxon>Bacillati</taxon>
        <taxon>Actinomycetota</taxon>
        <taxon>Actinomycetes</taxon>
        <taxon>Mycobacteriales</taxon>
        <taxon>Corynebacteriaceae</taxon>
        <taxon>Corynebacterium</taxon>
    </lineage>
</organism>
<feature type="compositionally biased region" description="Low complexity" evidence="1">
    <location>
        <begin position="1"/>
        <end position="12"/>
    </location>
</feature>
<gene>
    <name evidence="3" type="ORF">J2S39_001372</name>
</gene>
<feature type="transmembrane region" description="Helical" evidence="2">
    <location>
        <begin position="107"/>
        <end position="131"/>
    </location>
</feature>
<sequence length="182" mass="18789">MTGTATSSTSATPYRRSGPVPRGVGTGAGLLAVSLLVYSALGAIWGALRPPIRGTHLEEGAVSLDPTSSAEFSSFITFALTTAVVGAIFGVFAYVLNPGARGLRMLLWLLVVVLAGAGSFLAVGDLVGTALHSTVVNPDDLAPGEEVMLMPRFNPGIAWLASPFLAALSYWLCLALSVRQEG</sequence>
<feature type="transmembrane region" description="Helical" evidence="2">
    <location>
        <begin position="72"/>
        <end position="95"/>
    </location>
</feature>
<keyword evidence="2" id="KW-0812">Transmembrane</keyword>
<proteinExistence type="predicted"/>